<dbReference type="InterPro" id="IPR039315">
    <property type="entry name" value="CheW"/>
</dbReference>
<feature type="domain" description="CheW-like" evidence="1">
    <location>
        <begin position="10"/>
        <end position="150"/>
    </location>
</feature>
<dbReference type="Gene3D" id="2.30.30.40">
    <property type="entry name" value="SH3 Domains"/>
    <property type="match status" value="1"/>
</dbReference>
<comment type="caution">
    <text evidence="2">The sequence shown here is derived from an EMBL/GenBank/DDBJ whole genome shotgun (WGS) entry which is preliminary data.</text>
</comment>
<sequence>MEAFTVTDGVLQLVTFTLGSEEYAIDILKVQEINRMTVITMVPNSPQYVEGVINLRGKVIPVINLRKKFGISEIENDTDARIMIVDIKGITMGMVVDSVSEVLRVPATIVEATPPMATDISTEFINGIAKLADRLIILLDIDKLIEQGEMSVF</sequence>
<dbReference type="EMBL" id="LACI01001035">
    <property type="protein sequence ID" value="KJU85413.1"/>
    <property type="molecule type" value="Genomic_DNA"/>
</dbReference>
<reference evidence="2 3" key="1">
    <citation type="submission" date="2015-02" db="EMBL/GenBank/DDBJ databases">
        <title>Single-cell genomics of uncultivated deep-branching MTB reveals a conserved set of magnetosome genes.</title>
        <authorList>
            <person name="Kolinko S."/>
            <person name="Richter M."/>
            <person name="Glockner F.O."/>
            <person name="Brachmann A."/>
            <person name="Schuler D."/>
        </authorList>
    </citation>
    <scope>NUCLEOTIDE SEQUENCE [LARGE SCALE GENOMIC DNA]</scope>
    <source>
        <strain evidence="2">TM-1</strain>
    </source>
</reference>
<dbReference type="GO" id="GO:0005829">
    <property type="term" value="C:cytosol"/>
    <property type="evidence" value="ECO:0007669"/>
    <property type="project" value="TreeGrafter"/>
</dbReference>
<dbReference type="PANTHER" id="PTHR22617:SF23">
    <property type="entry name" value="CHEMOTAXIS PROTEIN CHEW"/>
    <property type="match status" value="1"/>
</dbReference>
<proteinExistence type="predicted"/>
<name>A0A0F3GXJ9_9BACT</name>
<evidence type="ECO:0000313" key="2">
    <source>
        <dbReference type="EMBL" id="KJU85413.1"/>
    </source>
</evidence>
<dbReference type="PATRIC" id="fig|29290.4.peg.3191"/>
<dbReference type="GO" id="GO:0006935">
    <property type="term" value="P:chemotaxis"/>
    <property type="evidence" value="ECO:0007669"/>
    <property type="project" value="InterPro"/>
</dbReference>
<dbReference type="PANTHER" id="PTHR22617">
    <property type="entry name" value="CHEMOTAXIS SENSOR HISTIDINE KINASE-RELATED"/>
    <property type="match status" value="1"/>
</dbReference>
<gene>
    <name evidence="2" type="ORF">MBAV_002396</name>
</gene>
<dbReference type="SUPFAM" id="SSF50341">
    <property type="entry name" value="CheW-like"/>
    <property type="match status" value="1"/>
</dbReference>
<accession>A0A0F3GXJ9</accession>
<dbReference type="AlphaFoldDB" id="A0A0F3GXJ9"/>
<dbReference type="Pfam" id="PF01584">
    <property type="entry name" value="CheW"/>
    <property type="match status" value="1"/>
</dbReference>
<dbReference type="CDD" id="cd00732">
    <property type="entry name" value="CheW"/>
    <property type="match status" value="1"/>
</dbReference>
<dbReference type="SMART" id="SM00260">
    <property type="entry name" value="CheW"/>
    <property type="match status" value="1"/>
</dbReference>
<dbReference type="InterPro" id="IPR036061">
    <property type="entry name" value="CheW-like_dom_sf"/>
</dbReference>
<protein>
    <submittedName>
        <fullName evidence="2">Chemotaxis protein CheW</fullName>
    </submittedName>
</protein>
<dbReference type="InterPro" id="IPR002545">
    <property type="entry name" value="CheW-lke_dom"/>
</dbReference>
<evidence type="ECO:0000259" key="1">
    <source>
        <dbReference type="PROSITE" id="PS50851"/>
    </source>
</evidence>
<organism evidence="2 3">
    <name type="scientific">Candidatus Magnetobacterium bavaricum</name>
    <dbReference type="NCBI Taxonomy" id="29290"/>
    <lineage>
        <taxon>Bacteria</taxon>
        <taxon>Pseudomonadati</taxon>
        <taxon>Nitrospirota</taxon>
        <taxon>Thermodesulfovibrionia</taxon>
        <taxon>Thermodesulfovibrionales</taxon>
        <taxon>Candidatus Magnetobacteriaceae</taxon>
        <taxon>Candidatus Magnetobacterium</taxon>
    </lineage>
</organism>
<dbReference type="GO" id="GO:0007165">
    <property type="term" value="P:signal transduction"/>
    <property type="evidence" value="ECO:0007669"/>
    <property type="project" value="InterPro"/>
</dbReference>
<dbReference type="Gene3D" id="2.40.50.180">
    <property type="entry name" value="CheA-289, Domain 4"/>
    <property type="match status" value="1"/>
</dbReference>
<keyword evidence="3" id="KW-1185">Reference proteome</keyword>
<dbReference type="PROSITE" id="PS50851">
    <property type="entry name" value="CHEW"/>
    <property type="match status" value="1"/>
</dbReference>
<dbReference type="Proteomes" id="UP000033423">
    <property type="component" value="Unassembled WGS sequence"/>
</dbReference>
<evidence type="ECO:0000313" key="3">
    <source>
        <dbReference type="Proteomes" id="UP000033423"/>
    </source>
</evidence>